<dbReference type="GO" id="GO:0005886">
    <property type="term" value="C:plasma membrane"/>
    <property type="evidence" value="ECO:0007669"/>
    <property type="project" value="UniProtKB-SubCell"/>
</dbReference>
<dbReference type="InterPro" id="IPR017850">
    <property type="entry name" value="Alkaline_phosphatase_core_sf"/>
</dbReference>
<evidence type="ECO:0000256" key="1">
    <source>
        <dbReference type="ARBA" id="ARBA00004651"/>
    </source>
</evidence>
<dbReference type="AlphaFoldDB" id="A0A4Q1JX20"/>
<keyword evidence="5 6" id="KW-0472">Membrane</keyword>
<dbReference type="NCBIfam" id="NF009027">
    <property type="entry name" value="PRK12363.1"/>
    <property type="match status" value="1"/>
</dbReference>
<feature type="transmembrane region" description="Helical" evidence="6">
    <location>
        <begin position="75"/>
        <end position="95"/>
    </location>
</feature>
<dbReference type="OrthoDB" id="9760224at2"/>
<name>A0A4Q1JX20_9GAMM</name>
<organism evidence="8 9">
    <name type="scientific">Pseudoxanthomonas composti</name>
    <dbReference type="NCBI Taxonomy" id="2137479"/>
    <lineage>
        <taxon>Bacteria</taxon>
        <taxon>Pseudomonadati</taxon>
        <taxon>Pseudomonadota</taxon>
        <taxon>Gammaproteobacteria</taxon>
        <taxon>Lysobacterales</taxon>
        <taxon>Lysobacteraceae</taxon>
        <taxon>Pseudoxanthomonas</taxon>
    </lineage>
</organism>
<dbReference type="GO" id="GO:0008960">
    <property type="term" value="F:phosphatidylglycerol-membrane-oligosaccharide glycerophosphotransferase activity"/>
    <property type="evidence" value="ECO:0007669"/>
    <property type="project" value="UniProtKB-EC"/>
</dbReference>
<dbReference type="EC" id="2.7.8.20" evidence="8"/>
<dbReference type="InterPro" id="IPR000917">
    <property type="entry name" value="Sulfatase_N"/>
</dbReference>
<dbReference type="Pfam" id="PF00884">
    <property type="entry name" value="Sulfatase"/>
    <property type="match status" value="1"/>
</dbReference>
<dbReference type="Proteomes" id="UP000289784">
    <property type="component" value="Unassembled WGS sequence"/>
</dbReference>
<evidence type="ECO:0000259" key="7">
    <source>
        <dbReference type="Pfam" id="PF00884"/>
    </source>
</evidence>
<keyword evidence="9" id="KW-1185">Reference proteome</keyword>
<evidence type="ECO:0000256" key="3">
    <source>
        <dbReference type="ARBA" id="ARBA00022692"/>
    </source>
</evidence>
<dbReference type="CDD" id="cd16015">
    <property type="entry name" value="LTA_synthase"/>
    <property type="match status" value="1"/>
</dbReference>
<dbReference type="InterPro" id="IPR050448">
    <property type="entry name" value="OpgB/LTA_synthase_biosynth"/>
</dbReference>
<evidence type="ECO:0000256" key="2">
    <source>
        <dbReference type="ARBA" id="ARBA00022475"/>
    </source>
</evidence>
<keyword evidence="8" id="KW-0808">Transferase</keyword>
<keyword evidence="3 6" id="KW-0812">Transmembrane</keyword>
<keyword evidence="2" id="KW-1003">Cell membrane</keyword>
<feature type="transmembrane region" description="Helical" evidence="6">
    <location>
        <begin position="107"/>
        <end position="124"/>
    </location>
</feature>
<gene>
    <name evidence="8" type="ORF">EPA99_07805</name>
</gene>
<comment type="caution">
    <text evidence="8">The sequence shown here is derived from an EMBL/GenBank/DDBJ whole genome shotgun (WGS) entry which is preliminary data.</text>
</comment>
<protein>
    <submittedName>
        <fullName evidence="8">Phosphoglycerol transferase I</fullName>
        <ecNumber evidence="8">2.7.8.20</ecNumber>
    </submittedName>
</protein>
<dbReference type="PANTHER" id="PTHR47371:SF3">
    <property type="entry name" value="PHOSPHOGLYCEROL TRANSFERASE I"/>
    <property type="match status" value="1"/>
</dbReference>
<sequence length="701" mass="77585">MHALILVASICVMAWMVLRFPKFGVGKAALLSLLLMLLTAWWFIDRLSGDGLNAATLYHLTAGMEGAGVSDFHKDIALCVVLLVASLSPFALLRVRRFNRQSRRRGMGLFVTALLVAVAASPLLRDGKRLYRQMKPADAMAVAGEYRVPEAPLTRKPNVVWIYGESLERTYMDETAFPGLMPNLHRLAAQGLDFRDIMSTDGAGWTIAGMVASQCGVPLTAAQGDENSFGRMGSFLPQAHCLGDYLHKQGYRNVYLGGADGAFAGKGDFLRSHGYDEISDLAQFRKNKKIGASHFSAWGVHDDVLLEQAWTQFQALSKADQPFMLTALTMDTHHPAGHLPAACKNQHYQGTGARVGMLDAIACSDRLISRFVERIRDSAWADNTIVVVASDHLAMPNELTDTLSQMRRENLLLVLGKDIAPRQLRVAAGSTLDSGATLLHVIDPSQRTLGFGRSLLTPRAEPSASAAARKDDGATYARYLAYSRNLWTGEETRTLRVQGDKVMVGVQEVRPPVLLDYDKHWRLSGITLEDVPRRFQAASPKNTLAYIDRCTAFDDESPDTGWCAMLVNHEQKARLYRAEDLAAGVRVDNPLQRWEGMRQQLRQPVMLGDAIRGTRPGHYEVKLSAIQQPLQPFWIEAITAQGELLGQYRVFPDREGRIRMPLGLDVEVEDMQIRAWLSVADDLLLDDIALVRAPRLRGAGS</sequence>
<dbReference type="SUPFAM" id="SSF53649">
    <property type="entry name" value="Alkaline phosphatase-like"/>
    <property type="match status" value="1"/>
</dbReference>
<keyword evidence="4 6" id="KW-1133">Transmembrane helix</keyword>
<evidence type="ECO:0000256" key="6">
    <source>
        <dbReference type="SAM" id="Phobius"/>
    </source>
</evidence>
<evidence type="ECO:0000313" key="8">
    <source>
        <dbReference type="EMBL" id="RXR06537.1"/>
    </source>
</evidence>
<proteinExistence type="predicted"/>
<dbReference type="Gene3D" id="3.40.720.10">
    <property type="entry name" value="Alkaline Phosphatase, subunit A"/>
    <property type="match status" value="1"/>
</dbReference>
<comment type="subcellular location">
    <subcellularLocation>
        <location evidence="1">Cell membrane</location>
        <topology evidence="1">Multi-pass membrane protein</topology>
    </subcellularLocation>
</comment>
<evidence type="ECO:0000313" key="9">
    <source>
        <dbReference type="Proteomes" id="UP000289784"/>
    </source>
</evidence>
<reference evidence="8 9" key="1">
    <citation type="submission" date="2019-01" db="EMBL/GenBank/DDBJ databases">
        <title>Pseudoxanthomonas composti sp. nov., isolated from compost.</title>
        <authorList>
            <person name="Yang G."/>
        </authorList>
    </citation>
    <scope>NUCLEOTIDE SEQUENCE [LARGE SCALE GENOMIC DNA]</scope>
    <source>
        <strain evidence="8 9">GSS15</strain>
    </source>
</reference>
<accession>A0A4Q1JX20</accession>
<dbReference type="RefSeq" id="WP_129470644.1">
    <property type="nucleotide sequence ID" value="NZ_SAWZ01000003.1"/>
</dbReference>
<evidence type="ECO:0000256" key="4">
    <source>
        <dbReference type="ARBA" id="ARBA00022989"/>
    </source>
</evidence>
<feature type="domain" description="Sulfatase N-terminal" evidence="7">
    <location>
        <begin position="157"/>
        <end position="440"/>
    </location>
</feature>
<dbReference type="EMBL" id="SAWZ01000003">
    <property type="protein sequence ID" value="RXR06537.1"/>
    <property type="molecule type" value="Genomic_DNA"/>
</dbReference>
<dbReference type="PANTHER" id="PTHR47371">
    <property type="entry name" value="LIPOTEICHOIC ACID SYNTHASE"/>
    <property type="match status" value="1"/>
</dbReference>
<evidence type="ECO:0000256" key="5">
    <source>
        <dbReference type="ARBA" id="ARBA00023136"/>
    </source>
</evidence>
<feature type="transmembrane region" description="Helical" evidence="6">
    <location>
        <begin position="29"/>
        <end position="44"/>
    </location>
</feature>